<keyword evidence="2" id="KW-1185">Reference proteome</keyword>
<dbReference type="OrthoDB" id="6275838at2759"/>
<dbReference type="AlphaFoldDB" id="A0A7J7K0E0"/>
<evidence type="ECO:0000313" key="1">
    <source>
        <dbReference type="EMBL" id="KAF6031697.1"/>
    </source>
</evidence>
<protein>
    <submittedName>
        <fullName evidence="1">Uncharacterized protein</fullName>
    </submittedName>
</protein>
<dbReference type="EMBL" id="VXIV02001577">
    <property type="protein sequence ID" value="KAF6031697.1"/>
    <property type="molecule type" value="Genomic_DNA"/>
</dbReference>
<accession>A0A7J7K0E0</accession>
<evidence type="ECO:0000313" key="2">
    <source>
        <dbReference type="Proteomes" id="UP000593567"/>
    </source>
</evidence>
<organism evidence="1 2">
    <name type="scientific">Bugula neritina</name>
    <name type="common">Brown bryozoan</name>
    <name type="synonym">Sertularia neritina</name>
    <dbReference type="NCBI Taxonomy" id="10212"/>
    <lineage>
        <taxon>Eukaryota</taxon>
        <taxon>Metazoa</taxon>
        <taxon>Spiralia</taxon>
        <taxon>Lophotrochozoa</taxon>
        <taxon>Bryozoa</taxon>
        <taxon>Gymnolaemata</taxon>
        <taxon>Cheilostomatida</taxon>
        <taxon>Flustrina</taxon>
        <taxon>Buguloidea</taxon>
        <taxon>Bugulidae</taxon>
        <taxon>Bugula</taxon>
    </lineage>
</organism>
<reference evidence="1" key="1">
    <citation type="submission" date="2020-06" db="EMBL/GenBank/DDBJ databases">
        <title>Draft genome of Bugula neritina, a colonial animal packing powerful symbionts and potential medicines.</title>
        <authorList>
            <person name="Rayko M."/>
        </authorList>
    </citation>
    <scope>NUCLEOTIDE SEQUENCE [LARGE SCALE GENOMIC DNA]</scope>
    <source>
        <strain evidence="1">Kwan_BN1</strain>
    </source>
</reference>
<dbReference type="InterPro" id="IPR013320">
    <property type="entry name" value="ConA-like_dom_sf"/>
</dbReference>
<gene>
    <name evidence="1" type="ORF">EB796_009991</name>
</gene>
<dbReference type="Pfam" id="PF13385">
    <property type="entry name" value="Laminin_G_3"/>
    <property type="match status" value="2"/>
</dbReference>
<dbReference type="SUPFAM" id="SSF49899">
    <property type="entry name" value="Concanavalin A-like lectins/glucanases"/>
    <property type="match status" value="3"/>
</dbReference>
<dbReference type="Gene3D" id="2.60.120.200">
    <property type="match status" value="3"/>
</dbReference>
<comment type="caution">
    <text evidence="1">The sequence shown here is derived from an EMBL/GenBank/DDBJ whole genome shotgun (WGS) entry which is preliminary data.</text>
</comment>
<proteinExistence type="predicted"/>
<dbReference type="Proteomes" id="UP000593567">
    <property type="component" value="Unassembled WGS sequence"/>
</dbReference>
<name>A0A7J7K0E0_BUGNE</name>
<sequence length="1003" mass="110734">MNTSLPIYKTVDSTVQSVVVADGEIPGQTNKGQAMKVTDDNGWLMLALEPFSGSTTTYTGSEFAGTCLSDPSKCENGLTVALWLKLSTIPTNDNIYYILTSGEEDSMSRGFSINLHHQDLCVALVDGEKYWKVCMASDKYSADGWMHLAFTWKSDEGLWVFLDGDLVAANKEGVAHSRPTDRYNRITLGRNNANNVFGGFLSFYFQEVAVYLHFSVTYRIRELFALSANYHYSQADYYYSKESLVTSSLSSLQSASGRTPFVGPHGKVDAENKTIALGEGARLVLEHFDSANTCVMIPSECSSGLTVATWARNNLFLEEGDLPIFIVSSHAKPEKVINGSAEGWTIYYTEQTFMVTLVSGTKQYSMTISELAKPLLPQRWTNIGFTWSESVGMTLLMDGQVANILKAADAATVSPDPFTDSSDYYLMAGHEDNKNNTFIGIYNLVIFENYYFGSKAYELTGHTVDVISKYSTVDLMWTFDGPIHDFNNKYDEMVLRMETYDSSLIGAALQVTRDGLHNASLGNYSSECVTQPSSCKAGFQLSLQLKLSYYTPGEAGDDIGSILMLGSPDANFEGVAVQQLIEDGEDKIVALVVNDKYTWRRAVTAVIGEWFDLVIGWNIQDGIAMKINNKKVSGSQTKTLLPIGSSKLVTNHLIMGVGTGGGTNQGVDAVYNDISLTYNSKVTVEQEGRCYDTASLYYRLNKGQIFTMENEQYVKDRESISESAFKLAGDGYVELDYFVDHCFSDPSRCNNGLSVSLYVKLLASTSESQTLLSSGAAKDSGYSITVKSTSAGDDGEPKAEVKVVVSNGDSQWEVVGDILLNTWTNIGFTWNNSDLGLSLFVDGVHVETDTQSSNSKSDTQRFNLVIGRGNSDDAEDFSNAEFDDIGVWDSDLRAKQVTEPEEDEPLYEVVGIILQGKQCNTEDELLVEAEEPQVVETTLDSLSIVTLQPPNCQFYDESTNYCAETFEEFHADLTNDNANETFKFKLNKIPSILEEVYIYIYMG</sequence>